<protein>
    <submittedName>
        <fullName evidence="1">Uncharacterized protein</fullName>
    </submittedName>
</protein>
<reference evidence="1 2" key="1">
    <citation type="journal article" date="2022" name="DNA Res.">
        <title>Chromosomal-level genome assembly of the orchid tree Bauhinia variegata (Leguminosae; Cercidoideae) supports the allotetraploid origin hypothesis of Bauhinia.</title>
        <authorList>
            <person name="Zhong Y."/>
            <person name="Chen Y."/>
            <person name="Zheng D."/>
            <person name="Pang J."/>
            <person name="Liu Y."/>
            <person name="Luo S."/>
            <person name="Meng S."/>
            <person name="Qian L."/>
            <person name="Wei D."/>
            <person name="Dai S."/>
            <person name="Zhou R."/>
        </authorList>
    </citation>
    <scope>NUCLEOTIDE SEQUENCE [LARGE SCALE GENOMIC DNA]</scope>
    <source>
        <strain evidence="1">BV-YZ2020</strain>
    </source>
</reference>
<evidence type="ECO:0000313" key="2">
    <source>
        <dbReference type="Proteomes" id="UP000828941"/>
    </source>
</evidence>
<sequence>MVCAISPAQSCRSETFSTLRFAQRAKAIKNKAVVNEVMEDDAKHFREVIHQLRDELHHIKSNGYHPSDSSGGDSAAWIRRSLNLLQSSLNRPLALPRLDEDGDEEMKIDEEGVEDSAVDFCNANVLNNCDIIEKNEQEINMQIEDWAEPAENKSISGCSGSKLLNEEPSSAMVSSSLSCPVGEPDKGISSATSVSDASQDIPSPSMNRVSPSGHSISPCDASPLLKSPTSRVSATISSSRKSLRTSSMLSASKKELHNGSVLGSKTVLNKSSSNVLSSQTGPNSLTKTENLAASICHGLEIIESHRCSASLTRSSFRFSLKPTESRPTIVVII</sequence>
<dbReference type="Proteomes" id="UP000828941">
    <property type="component" value="Chromosome 5"/>
</dbReference>
<comment type="caution">
    <text evidence="1">The sequence shown here is derived from an EMBL/GenBank/DDBJ whole genome shotgun (WGS) entry which is preliminary data.</text>
</comment>
<dbReference type="EMBL" id="CM039430">
    <property type="protein sequence ID" value="KAI4345022.1"/>
    <property type="molecule type" value="Genomic_DNA"/>
</dbReference>
<accession>A0ACB9P941</accession>
<gene>
    <name evidence="1" type="ORF">L6164_012192</name>
</gene>
<name>A0ACB9P941_BAUVA</name>
<organism evidence="1 2">
    <name type="scientific">Bauhinia variegata</name>
    <name type="common">Purple orchid tree</name>
    <name type="synonym">Phanera variegata</name>
    <dbReference type="NCBI Taxonomy" id="167791"/>
    <lineage>
        <taxon>Eukaryota</taxon>
        <taxon>Viridiplantae</taxon>
        <taxon>Streptophyta</taxon>
        <taxon>Embryophyta</taxon>
        <taxon>Tracheophyta</taxon>
        <taxon>Spermatophyta</taxon>
        <taxon>Magnoliopsida</taxon>
        <taxon>eudicotyledons</taxon>
        <taxon>Gunneridae</taxon>
        <taxon>Pentapetalae</taxon>
        <taxon>rosids</taxon>
        <taxon>fabids</taxon>
        <taxon>Fabales</taxon>
        <taxon>Fabaceae</taxon>
        <taxon>Cercidoideae</taxon>
        <taxon>Cercideae</taxon>
        <taxon>Bauhiniinae</taxon>
        <taxon>Bauhinia</taxon>
    </lineage>
</organism>
<keyword evidence="2" id="KW-1185">Reference proteome</keyword>
<proteinExistence type="predicted"/>
<evidence type="ECO:0000313" key="1">
    <source>
        <dbReference type="EMBL" id="KAI4345022.1"/>
    </source>
</evidence>